<gene>
    <name evidence="2" type="ORF">M408DRAFT_195816</name>
</gene>
<keyword evidence="3" id="KW-1185">Reference proteome</keyword>
<evidence type="ECO:0000259" key="1">
    <source>
        <dbReference type="PROSITE" id="PS50181"/>
    </source>
</evidence>
<dbReference type="AlphaFoldDB" id="A0A0C3AP41"/>
<dbReference type="EMBL" id="KN824307">
    <property type="protein sequence ID" value="KIM26345.1"/>
    <property type="molecule type" value="Genomic_DNA"/>
</dbReference>
<organism evidence="2 3">
    <name type="scientific">Serendipita vermifera MAFF 305830</name>
    <dbReference type="NCBI Taxonomy" id="933852"/>
    <lineage>
        <taxon>Eukaryota</taxon>
        <taxon>Fungi</taxon>
        <taxon>Dikarya</taxon>
        <taxon>Basidiomycota</taxon>
        <taxon>Agaricomycotina</taxon>
        <taxon>Agaricomycetes</taxon>
        <taxon>Sebacinales</taxon>
        <taxon>Serendipitaceae</taxon>
        <taxon>Serendipita</taxon>
    </lineage>
</organism>
<protein>
    <recommendedName>
        <fullName evidence="1">F-box domain-containing protein</fullName>
    </recommendedName>
</protein>
<evidence type="ECO:0000313" key="3">
    <source>
        <dbReference type="Proteomes" id="UP000054097"/>
    </source>
</evidence>
<feature type="domain" description="F-box" evidence="1">
    <location>
        <begin position="31"/>
        <end position="76"/>
    </location>
</feature>
<evidence type="ECO:0000313" key="2">
    <source>
        <dbReference type="EMBL" id="KIM26345.1"/>
    </source>
</evidence>
<reference evidence="3" key="2">
    <citation type="submission" date="2015-01" db="EMBL/GenBank/DDBJ databases">
        <title>Evolutionary Origins and Diversification of the Mycorrhizal Mutualists.</title>
        <authorList>
            <consortium name="DOE Joint Genome Institute"/>
            <consortium name="Mycorrhizal Genomics Consortium"/>
            <person name="Kohler A."/>
            <person name="Kuo A."/>
            <person name="Nagy L.G."/>
            <person name="Floudas D."/>
            <person name="Copeland A."/>
            <person name="Barry K.W."/>
            <person name="Cichocki N."/>
            <person name="Veneault-Fourrey C."/>
            <person name="LaButti K."/>
            <person name="Lindquist E.A."/>
            <person name="Lipzen A."/>
            <person name="Lundell T."/>
            <person name="Morin E."/>
            <person name="Murat C."/>
            <person name="Riley R."/>
            <person name="Ohm R."/>
            <person name="Sun H."/>
            <person name="Tunlid A."/>
            <person name="Henrissat B."/>
            <person name="Grigoriev I.V."/>
            <person name="Hibbett D.S."/>
            <person name="Martin F."/>
        </authorList>
    </citation>
    <scope>NUCLEOTIDE SEQUENCE [LARGE SCALE GENOMIC DNA]</scope>
    <source>
        <strain evidence="3">MAFF 305830</strain>
    </source>
</reference>
<name>A0A0C3AP41_SERVB</name>
<accession>A0A0C3AP41</accession>
<dbReference type="Proteomes" id="UP000054097">
    <property type="component" value="Unassembled WGS sequence"/>
</dbReference>
<dbReference type="PROSITE" id="PS50181">
    <property type="entry name" value="FBOX"/>
    <property type="match status" value="1"/>
</dbReference>
<dbReference type="HOGENOM" id="CLU_637958_0_0_1"/>
<dbReference type="InterPro" id="IPR001810">
    <property type="entry name" value="F-box_dom"/>
</dbReference>
<sequence length="455" mass="52257">MEFPPDDAEFDPFWFTEDFYETAPEARTDANTTIMSLPIELLLEITRYSKFSDIYSLTTVNKILHAVAIERFYSVVAIKPKHFLSRVESSPGISKDSDIVDMLPLFDCKFSSILRGLFAHKRHLCALRKLVICNFPGTYKETETALLCTIVHEIVNDATGLGTLRIANTDWSSTRGTTGIDLTGVTCPPTLRVVNIPVLREEASQAILRHIGSLTELTVESVTHEFLESCSDNTYSRVTLFSSDWDIHSAPERHSESTKIGHHLPRIMPNIQSLTLRFTPPWYQQSEYEALAERFNETCDLLLRNLKKLRHFTVQKVSELTYDTVGSIHINDEVAMLKRFASLRPSLESVTIYKHNPFLLFGSDYYYEKSVTWKKVAYPSNPNAAGRGLRDVVWTPDPRVISRWWWWFGMYGHVTDVRAKMVEHWKGESDIPSLDRLKLWAEDEANTIKYHLQIV</sequence>
<reference evidence="2 3" key="1">
    <citation type="submission" date="2014-04" db="EMBL/GenBank/DDBJ databases">
        <authorList>
            <consortium name="DOE Joint Genome Institute"/>
            <person name="Kuo A."/>
            <person name="Zuccaro A."/>
            <person name="Kohler A."/>
            <person name="Nagy L.G."/>
            <person name="Floudas D."/>
            <person name="Copeland A."/>
            <person name="Barry K.W."/>
            <person name="Cichocki N."/>
            <person name="Veneault-Fourrey C."/>
            <person name="LaButti K."/>
            <person name="Lindquist E.A."/>
            <person name="Lipzen A."/>
            <person name="Lundell T."/>
            <person name="Morin E."/>
            <person name="Murat C."/>
            <person name="Sun H."/>
            <person name="Tunlid A."/>
            <person name="Henrissat B."/>
            <person name="Grigoriev I.V."/>
            <person name="Hibbett D.S."/>
            <person name="Martin F."/>
            <person name="Nordberg H.P."/>
            <person name="Cantor M.N."/>
            <person name="Hua S.X."/>
        </authorList>
    </citation>
    <scope>NUCLEOTIDE SEQUENCE [LARGE SCALE GENOMIC DNA]</scope>
    <source>
        <strain evidence="2 3">MAFF 305830</strain>
    </source>
</reference>
<proteinExistence type="predicted"/>